<dbReference type="PANTHER" id="PTHR46798">
    <property type="entry name" value="OS09G0511500 PROTEIN"/>
    <property type="match status" value="1"/>
</dbReference>
<keyword evidence="1" id="KW-0863">Zinc-finger</keyword>
<evidence type="ECO:0000256" key="2">
    <source>
        <dbReference type="SAM" id="MobiDB-lite"/>
    </source>
</evidence>
<proteinExistence type="predicted"/>
<dbReference type="Pfam" id="PF13639">
    <property type="entry name" value="zf-RING_2"/>
    <property type="match status" value="1"/>
</dbReference>
<dbReference type="AlphaFoldDB" id="A0A8S9J7C6"/>
<dbReference type="GO" id="GO:0008270">
    <property type="term" value="F:zinc ion binding"/>
    <property type="evidence" value="ECO:0007669"/>
    <property type="project" value="UniProtKB-KW"/>
</dbReference>
<reference evidence="4" key="1">
    <citation type="submission" date="2019-12" db="EMBL/GenBank/DDBJ databases">
        <title>Genome sequencing and annotation of Brassica cretica.</title>
        <authorList>
            <person name="Studholme D.J."/>
            <person name="Sarris P.F."/>
        </authorList>
    </citation>
    <scope>NUCLEOTIDE SEQUENCE</scope>
    <source>
        <strain evidence="4">PFS-001/15</strain>
        <tissue evidence="4">Leaf</tissue>
    </source>
</reference>
<feature type="compositionally biased region" description="Low complexity" evidence="2">
    <location>
        <begin position="424"/>
        <end position="441"/>
    </location>
</feature>
<dbReference type="SMART" id="SM00184">
    <property type="entry name" value="RING"/>
    <property type="match status" value="1"/>
</dbReference>
<feature type="compositionally biased region" description="Gly residues" evidence="2">
    <location>
        <begin position="547"/>
        <end position="562"/>
    </location>
</feature>
<dbReference type="InterPro" id="IPR013083">
    <property type="entry name" value="Znf_RING/FYVE/PHD"/>
</dbReference>
<keyword evidence="1" id="KW-0479">Metal-binding</keyword>
<feature type="region of interest" description="Disordered" evidence="2">
    <location>
        <begin position="229"/>
        <end position="271"/>
    </location>
</feature>
<dbReference type="Gene3D" id="3.30.40.10">
    <property type="entry name" value="Zinc/RING finger domain, C3HC4 (zinc finger)"/>
    <property type="match status" value="1"/>
</dbReference>
<dbReference type="PROSITE" id="PS50089">
    <property type="entry name" value="ZF_RING_2"/>
    <property type="match status" value="1"/>
</dbReference>
<dbReference type="InterPro" id="IPR044274">
    <property type="entry name" value="RFI2"/>
</dbReference>
<dbReference type="PANTHER" id="PTHR46798:SF3">
    <property type="entry name" value="RING FINGER FAMILY PROTEIN"/>
    <property type="match status" value="1"/>
</dbReference>
<dbReference type="InterPro" id="IPR001841">
    <property type="entry name" value="Znf_RING"/>
</dbReference>
<comment type="caution">
    <text evidence="4">The sequence shown here is derived from an EMBL/GenBank/DDBJ whole genome shotgun (WGS) entry which is preliminary data.</text>
</comment>
<dbReference type="EMBL" id="QGKW02001660">
    <property type="protein sequence ID" value="KAF2577382.1"/>
    <property type="molecule type" value="Genomic_DNA"/>
</dbReference>
<evidence type="ECO:0000256" key="1">
    <source>
        <dbReference type="PROSITE-ProRule" id="PRU00175"/>
    </source>
</evidence>
<evidence type="ECO:0000313" key="4">
    <source>
        <dbReference type="EMBL" id="KAF2577382.1"/>
    </source>
</evidence>
<accession>A0A8S9J7C6</accession>
<sequence length="562" mass="60523">MGLGNKVNKFSFGDNDHLPDEGGGGGEEGDGFGSVACSICLDTVAKDGDRAWANLHCGHQFHLDCIGSAFNAKGVMQCPNCRKVEKGQWLYANGCRSHPEFNVEDWVHEEEIYDIGSYPEMAFGVHWCPFGSSARLPSFEDGDFSPSSYHDLLNQQGYFTEPPAPTAAGHPCPYVTYIGPVHSSSSSSAGVTGVSDSPSFTSHWNTGSSGEVPTPYGFPHYHGWEYHSSPPTPPQHFSPSGPHVGSPTHPTPPPASARTSRANGSDVIRPRMPQFMRPSYHAHRDGDFSPSSYHDLLNQQGYFTEPPPAPTAAGHPCPYVTYIGPVHSSSSSSAGVTGVSDSPSFTSHWNTGSSGEVPTPYGFPHYHGWEYHSSPPTPPQHFSPSGPHVGSPTHPTPPPASARTSRANGSDVIRPRMPQFMRPSYHAHSSSGRAGSSVASVPRTPPFPGSNVRTRDRTQALQAYYQQSTAQQHQPDSPIVSRGPVFPSGRRPSRESASSSSDQVGGGSGFLRFNIWEREPYMQPQQAYQVNQMDAREPSIWASSFNEGGGSFHQRHGGGGPS</sequence>
<feature type="region of interest" description="Disordered" evidence="2">
    <location>
        <begin position="540"/>
        <end position="562"/>
    </location>
</feature>
<evidence type="ECO:0000259" key="3">
    <source>
        <dbReference type="PROSITE" id="PS50089"/>
    </source>
</evidence>
<feature type="domain" description="RING-type" evidence="3">
    <location>
        <begin position="37"/>
        <end position="82"/>
    </location>
</feature>
<dbReference type="GO" id="GO:0004842">
    <property type="term" value="F:ubiquitin-protein transferase activity"/>
    <property type="evidence" value="ECO:0007669"/>
    <property type="project" value="InterPro"/>
</dbReference>
<evidence type="ECO:0000313" key="5">
    <source>
        <dbReference type="Proteomes" id="UP000712281"/>
    </source>
</evidence>
<name>A0A8S9J7C6_BRACR</name>
<protein>
    <recommendedName>
        <fullName evidence="3">RING-type domain-containing protein</fullName>
    </recommendedName>
</protein>
<keyword evidence="1" id="KW-0862">Zinc</keyword>
<feature type="region of interest" description="Disordered" evidence="2">
    <location>
        <begin position="465"/>
        <end position="507"/>
    </location>
</feature>
<dbReference type="Proteomes" id="UP000712281">
    <property type="component" value="Unassembled WGS sequence"/>
</dbReference>
<gene>
    <name evidence="4" type="ORF">F2Q68_00002652</name>
</gene>
<feature type="region of interest" description="Disordered" evidence="2">
    <location>
        <begin position="372"/>
        <end position="453"/>
    </location>
</feature>
<dbReference type="SUPFAM" id="SSF57850">
    <property type="entry name" value="RING/U-box"/>
    <property type="match status" value="1"/>
</dbReference>
<feature type="compositionally biased region" description="Polar residues" evidence="2">
    <location>
        <begin position="465"/>
        <end position="475"/>
    </location>
</feature>
<organism evidence="4 5">
    <name type="scientific">Brassica cretica</name>
    <name type="common">Mustard</name>
    <dbReference type="NCBI Taxonomy" id="69181"/>
    <lineage>
        <taxon>Eukaryota</taxon>
        <taxon>Viridiplantae</taxon>
        <taxon>Streptophyta</taxon>
        <taxon>Embryophyta</taxon>
        <taxon>Tracheophyta</taxon>
        <taxon>Spermatophyta</taxon>
        <taxon>Magnoliopsida</taxon>
        <taxon>eudicotyledons</taxon>
        <taxon>Gunneridae</taxon>
        <taxon>Pentapetalae</taxon>
        <taxon>rosids</taxon>
        <taxon>malvids</taxon>
        <taxon>Brassicales</taxon>
        <taxon>Brassicaceae</taxon>
        <taxon>Brassiceae</taxon>
        <taxon>Brassica</taxon>
    </lineage>
</organism>